<organism evidence="4 5">
    <name type="scientific">Neiella marina</name>
    <dbReference type="NCBI Taxonomy" id="508461"/>
    <lineage>
        <taxon>Bacteria</taxon>
        <taxon>Pseudomonadati</taxon>
        <taxon>Pseudomonadota</taxon>
        <taxon>Gammaproteobacteria</taxon>
        <taxon>Alteromonadales</taxon>
        <taxon>Echinimonadaceae</taxon>
        <taxon>Neiella</taxon>
    </lineage>
</organism>
<dbReference type="RefSeq" id="WP_087506331.1">
    <property type="nucleotide sequence ID" value="NZ_BMDX01000022.1"/>
</dbReference>
<dbReference type="EMBL" id="BMDX01000022">
    <property type="protein sequence ID" value="GGA87668.1"/>
    <property type="molecule type" value="Genomic_DNA"/>
</dbReference>
<name>A0A8J2U943_9GAMM</name>
<dbReference type="InterPro" id="IPR005031">
    <property type="entry name" value="COQ10_START"/>
</dbReference>
<keyword evidence="2" id="KW-1277">Toxin-antitoxin system</keyword>
<gene>
    <name evidence="4" type="ORF">GCM10011369_32190</name>
</gene>
<dbReference type="Gene3D" id="3.30.530.20">
    <property type="match status" value="1"/>
</dbReference>
<protein>
    <submittedName>
        <fullName evidence="4">Ubiquinone-binding protein</fullName>
    </submittedName>
</protein>
<comment type="caution">
    <text evidence="4">The sequence shown here is derived from an EMBL/GenBank/DDBJ whole genome shotgun (WGS) entry which is preliminary data.</text>
</comment>
<proteinExistence type="inferred from homology"/>
<dbReference type="InterPro" id="IPR023393">
    <property type="entry name" value="START-like_dom_sf"/>
</dbReference>
<evidence type="ECO:0000256" key="2">
    <source>
        <dbReference type="ARBA" id="ARBA00022649"/>
    </source>
</evidence>
<feature type="domain" description="Coenzyme Q-binding protein COQ10 START" evidence="3">
    <location>
        <begin position="10"/>
        <end position="134"/>
    </location>
</feature>
<dbReference type="PANTHER" id="PTHR12901:SF10">
    <property type="entry name" value="COENZYME Q-BINDING PROTEIN COQ10, MITOCHONDRIAL"/>
    <property type="match status" value="1"/>
</dbReference>
<dbReference type="Pfam" id="PF03364">
    <property type="entry name" value="Polyketide_cyc"/>
    <property type="match status" value="1"/>
</dbReference>
<dbReference type="SUPFAM" id="SSF55961">
    <property type="entry name" value="Bet v1-like"/>
    <property type="match status" value="1"/>
</dbReference>
<evidence type="ECO:0000313" key="5">
    <source>
        <dbReference type="Proteomes" id="UP000619743"/>
    </source>
</evidence>
<dbReference type="PANTHER" id="PTHR12901">
    <property type="entry name" value="SPERM PROTEIN HOMOLOG"/>
    <property type="match status" value="1"/>
</dbReference>
<sequence length="145" mass="15997">MAKVDRFALVGFSAQQMFDLVNDVASYPEFLPGCAESKLIDSSSEHMKASLKVAKGGISKWFTTHNALVAPQAIHMELVEGPFKKLQGLWEFTELAEDACRVSLKLDFEFSSGLLGAAFNKIFHQLASNMVQAFVSRAQEVYGEC</sequence>
<evidence type="ECO:0000313" key="4">
    <source>
        <dbReference type="EMBL" id="GGA87668.1"/>
    </source>
</evidence>
<dbReference type="CDD" id="cd07813">
    <property type="entry name" value="COQ10p_like"/>
    <property type="match status" value="1"/>
</dbReference>
<dbReference type="OrthoDB" id="9804759at2"/>
<evidence type="ECO:0000259" key="3">
    <source>
        <dbReference type="Pfam" id="PF03364"/>
    </source>
</evidence>
<reference evidence="5" key="1">
    <citation type="journal article" date="2019" name="Int. J. Syst. Evol. Microbiol.">
        <title>The Global Catalogue of Microorganisms (GCM) 10K type strain sequencing project: providing services to taxonomists for standard genome sequencing and annotation.</title>
        <authorList>
            <consortium name="The Broad Institute Genomics Platform"/>
            <consortium name="The Broad Institute Genome Sequencing Center for Infectious Disease"/>
            <person name="Wu L."/>
            <person name="Ma J."/>
        </authorList>
    </citation>
    <scope>NUCLEOTIDE SEQUENCE [LARGE SCALE GENOMIC DNA]</scope>
    <source>
        <strain evidence="5">CGMCC 1.10130</strain>
    </source>
</reference>
<dbReference type="GO" id="GO:0048039">
    <property type="term" value="F:ubiquinone binding"/>
    <property type="evidence" value="ECO:0007669"/>
    <property type="project" value="InterPro"/>
</dbReference>
<dbReference type="Proteomes" id="UP000619743">
    <property type="component" value="Unassembled WGS sequence"/>
</dbReference>
<evidence type="ECO:0000256" key="1">
    <source>
        <dbReference type="ARBA" id="ARBA00008918"/>
    </source>
</evidence>
<comment type="similarity">
    <text evidence="1">Belongs to the ribosome association toxin RatA family.</text>
</comment>
<dbReference type="GO" id="GO:0045333">
    <property type="term" value="P:cellular respiration"/>
    <property type="evidence" value="ECO:0007669"/>
    <property type="project" value="InterPro"/>
</dbReference>
<dbReference type="AlphaFoldDB" id="A0A8J2U943"/>
<keyword evidence="4" id="KW-0830">Ubiquinone</keyword>
<accession>A0A8J2U943</accession>
<dbReference type="InterPro" id="IPR044996">
    <property type="entry name" value="COQ10-like"/>
</dbReference>
<keyword evidence="5" id="KW-1185">Reference proteome</keyword>